<evidence type="ECO:0000313" key="5">
    <source>
        <dbReference type="Proteomes" id="UP000507470"/>
    </source>
</evidence>
<evidence type="ECO:0000256" key="1">
    <source>
        <dbReference type="SAM" id="MobiDB-lite"/>
    </source>
</evidence>
<feature type="compositionally biased region" description="Low complexity" evidence="1">
    <location>
        <begin position="72"/>
        <end position="81"/>
    </location>
</feature>
<dbReference type="EMBL" id="CACVKT020007992">
    <property type="protein sequence ID" value="CAC5412254.1"/>
    <property type="molecule type" value="Genomic_DNA"/>
</dbReference>
<keyword evidence="2" id="KW-1133">Transmembrane helix</keyword>
<accession>A0A6J8DY81</accession>
<feature type="compositionally biased region" description="Polar residues" evidence="1">
    <location>
        <begin position="681"/>
        <end position="690"/>
    </location>
</feature>
<feature type="region of interest" description="Disordered" evidence="1">
    <location>
        <begin position="1"/>
        <end position="45"/>
    </location>
</feature>
<feature type="compositionally biased region" description="Polar residues" evidence="1">
    <location>
        <begin position="643"/>
        <end position="654"/>
    </location>
</feature>
<feature type="domain" description="Protein kinase" evidence="3">
    <location>
        <begin position="727"/>
        <end position="996"/>
    </location>
</feature>
<feature type="compositionally biased region" description="Basic and acidic residues" evidence="1">
    <location>
        <begin position="695"/>
        <end position="712"/>
    </location>
</feature>
<dbReference type="SUPFAM" id="SSF56112">
    <property type="entry name" value="Protein kinase-like (PK-like)"/>
    <property type="match status" value="1"/>
</dbReference>
<dbReference type="Pfam" id="PF00069">
    <property type="entry name" value="Pkinase"/>
    <property type="match status" value="1"/>
</dbReference>
<dbReference type="Gene3D" id="3.30.200.20">
    <property type="entry name" value="Phosphorylase Kinase, domain 1"/>
    <property type="match status" value="1"/>
</dbReference>
<evidence type="ECO:0000259" key="3">
    <source>
        <dbReference type="PROSITE" id="PS50011"/>
    </source>
</evidence>
<feature type="region of interest" description="Disordered" evidence="1">
    <location>
        <begin position="339"/>
        <end position="378"/>
    </location>
</feature>
<feature type="transmembrane region" description="Helical" evidence="2">
    <location>
        <begin position="1028"/>
        <end position="1048"/>
    </location>
</feature>
<gene>
    <name evidence="4" type="ORF">MCOR_45254</name>
</gene>
<keyword evidence="5" id="KW-1185">Reference proteome</keyword>
<feature type="region of interest" description="Disordered" evidence="1">
    <location>
        <begin position="297"/>
        <end position="323"/>
    </location>
</feature>
<dbReference type="InterPro" id="IPR000719">
    <property type="entry name" value="Prot_kinase_dom"/>
</dbReference>
<reference evidence="4 5" key="1">
    <citation type="submission" date="2020-06" db="EMBL/GenBank/DDBJ databases">
        <authorList>
            <person name="Li R."/>
            <person name="Bekaert M."/>
        </authorList>
    </citation>
    <scope>NUCLEOTIDE SEQUENCE [LARGE SCALE GENOMIC DNA]</scope>
    <source>
        <strain evidence="5">wild</strain>
    </source>
</reference>
<feature type="compositionally biased region" description="Basic and acidic residues" evidence="1">
    <location>
        <begin position="659"/>
        <end position="676"/>
    </location>
</feature>
<name>A0A6J8DY81_MYTCO</name>
<evidence type="ECO:0000256" key="2">
    <source>
        <dbReference type="SAM" id="Phobius"/>
    </source>
</evidence>
<dbReference type="GO" id="GO:0004674">
    <property type="term" value="F:protein serine/threonine kinase activity"/>
    <property type="evidence" value="ECO:0007669"/>
    <property type="project" value="TreeGrafter"/>
</dbReference>
<sequence>MPGYYADNAYNRRIGRAGLPKGSMPVSREGVFLPPRTYTNNSTTRLDREQFARISGLLNSFRSSDSDSGFSSSFSSPFSSPHQNTSRSDGGTSFSSPRQNTSRSDGGTSFSSPRQNTSYDSGIGSSFSSPFNSPQKTPDRNDVSWFDEYNKWTKLKITVEEEKIASKHEQQWQVMNLTDAMWMRELQQLQLEERENWTKFKMKIEKEKEDIYRRNQHEDLHRKKKKFSLTLVKLQQEEIEKWTMWQSKVEYEAEERKKSQKHACEINTSASEFQQFCQRPTDEIWTRWRNSTDLDTTDNKGPYSYQDDTVPGIRTNVNPQRPTNEMWTRWRNSADLDMTDNKGPYSYQDDTVPGIRTNVNPQRPADETWTGWRNTPDLDTTDEIPNNQGPYSFCYQENVVSGTTTNVNVQAPTDEMWTRWRNPTDLDTTNVMPINQVPYSYQNNTVPRTMTNTNPQESVDTIWTKWRTNDETCDTTIVKEVEQKSENDVWTRWQNTTDLEKTEQDHQSFCNQQTLPGKMTNLNLQGQCENQALLGQMTETTLMSQHHESASGFQNTTNIGSEYQETMRFIHTGIENFNLQTNIEDDNAVNTINKSTIGSSPHSDFTDDDYIQSWKPSTSYQVSSSNYMADKNRPKPVQKKKSGTTNNDASSSYLKSRRKSNDHGKQIRFSHPDHSLKLHTSAINEGQFKNSRPKALNDRKDKTKPQPKKESYTMKGYTGKVVDFENIEMIRTLSVQGFCKKHIARWNDTIVVTKMIDVRKVSERTTTKFQNEILLSSAIEHSNIVKYLGASIVHPNLCILTEFMQTNLYEALHIEENIKFLEWEKVKLIQQVASGLEYLHKKDMTHCSLETRNVLLHYTPGSSLVAKLSDFSHGVKILNETEEKYMRSEQNSRYSAPEILCEEYVNMKFLKMADVYSFSLIIFEVIFEQEPFQTLDISEVAKQIRESGLTPAIPRNVSVNKTLLSFIVSGWDRNPTQRPTIRHFANYSLGMDHIYTKANSQDKDITIYFYLFLCFIGFLCLDEFIFDIMSTCSIVMLFMFVLSCIILFKSNSVKLMNTR</sequence>
<evidence type="ECO:0000313" key="4">
    <source>
        <dbReference type="EMBL" id="CAC5412254.1"/>
    </source>
</evidence>
<dbReference type="PANTHER" id="PTHR44329:SF140">
    <property type="entry name" value="INACTIVE PROTEIN TYROSINE KINASE PTKL"/>
    <property type="match status" value="1"/>
</dbReference>
<dbReference type="AlphaFoldDB" id="A0A6J8DY81"/>
<protein>
    <recommendedName>
        <fullName evidence="3">Protein kinase domain-containing protein</fullName>
    </recommendedName>
</protein>
<feature type="compositionally biased region" description="Polar residues" evidence="1">
    <location>
        <begin position="82"/>
        <end position="120"/>
    </location>
</feature>
<dbReference type="PROSITE" id="PS50011">
    <property type="entry name" value="PROTEIN_KINASE_DOM"/>
    <property type="match status" value="1"/>
</dbReference>
<dbReference type="OrthoDB" id="6127845at2759"/>
<dbReference type="Gene3D" id="1.10.510.10">
    <property type="entry name" value="Transferase(Phosphotransferase) domain 1"/>
    <property type="match status" value="1"/>
</dbReference>
<keyword evidence="2" id="KW-0812">Transmembrane</keyword>
<feature type="compositionally biased region" description="Low complexity" evidence="1">
    <location>
        <begin position="121"/>
        <end position="134"/>
    </location>
</feature>
<dbReference type="Proteomes" id="UP000507470">
    <property type="component" value="Unassembled WGS sequence"/>
</dbReference>
<organism evidence="4 5">
    <name type="scientific">Mytilus coruscus</name>
    <name type="common">Sea mussel</name>
    <dbReference type="NCBI Taxonomy" id="42192"/>
    <lineage>
        <taxon>Eukaryota</taxon>
        <taxon>Metazoa</taxon>
        <taxon>Spiralia</taxon>
        <taxon>Lophotrochozoa</taxon>
        <taxon>Mollusca</taxon>
        <taxon>Bivalvia</taxon>
        <taxon>Autobranchia</taxon>
        <taxon>Pteriomorphia</taxon>
        <taxon>Mytilida</taxon>
        <taxon>Mytiloidea</taxon>
        <taxon>Mytilidae</taxon>
        <taxon>Mytilinae</taxon>
        <taxon>Mytilus</taxon>
    </lineage>
</organism>
<feature type="region of interest" description="Disordered" evidence="1">
    <location>
        <begin position="72"/>
        <end position="142"/>
    </location>
</feature>
<proteinExistence type="predicted"/>
<dbReference type="GO" id="GO:0005524">
    <property type="term" value="F:ATP binding"/>
    <property type="evidence" value="ECO:0007669"/>
    <property type="project" value="InterPro"/>
</dbReference>
<dbReference type="InterPro" id="IPR011009">
    <property type="entry name" value="Kinase-like_dom_sf"/>
</dbReference>
<dbReference type="InterPro" id="IPR051681">
    <property type="entry name" value="Ser/Thr_Kinases-Pseudokinases"/>
</dbReference>
<keyword evidence="2" id="KW-0472">Membrane</keyword>
<dbReference type="PANTHER" id="PTHR44329">
    <property type="entry name" value="SERINE/THREONINE-PROTEIN KINASE TNNI3K-RELATED"/>
    <property type="match status" value="1"/>
</dbReference>
<feature type="region of interest" description="Disordered" evidence="1">
    <location>
        <begin position="621"/>
        <end position="712"/>
    </location>
</feature>